<evidence type="ECO:0000256" key="6">
    <source>
        <dbReference type="ARBA" id="ARBA00023295"/>
    </source>
</evidence>
<name>A0A1W2CQ08_9SPHI</name>
<reference evidence="10 11" key="1">
    <citation type="submission" date="2017-04" db="EMBL/GenBank/DDBJ databases">
        <authorList>
            <person name="Afonso C.L."/>
            <person name="Miller P.J."/>
            <person name="Scott M.A."/>
            <person name="Spackman E."/>
            <person name="Goraichik I."/>
            <person name="Dimitrov K.M."/>
            <person name="Suarez D.L."/>
            <person name="Swayne D.E."/>
        </authorList>
    </citation>
    <scope>NUCLEOTIDE SEQUENCE [LARGE SCALE GENOMIC DNA]</scope>
    <source>
        <strain evidence="10 11">DSM 19625</strain>
    </source>
</reference>
<dbReference type="InterPro" id="IPR056441">
    <property type="entry name" value="Beta-barrel_GLAA-B_II"/>
</dbReference>
<comment type="catalytic activity">
    <reaction evidence="2">
        <text>Hydrolysis of terminal, non-reducing branched (1-&gt;3)-alpha-D-galactosidic residues, producing free D-galactose.</text>
        <dbReference type="EC" id="3.2.1.n1"/>
    </reaction>
</comment>
<sequence>MTNIRFDIFFWRGLGIVLLFQFAAVKYSLAQERIRLTEYGVRANSYENAAPGIRKAIEACKAKPGSTLLLPTGRIDIWPEYSAKKELYISNCTENDTLSKVKNIAFLLENVNDLVLEGNNTLIVLHGKMVSFAILNSKNIKVKNISFDYERPTISELIVKSVAPDAVETIIHPDSKYSIDHGRISLYGEGWKSNSYHTILFDPSNSAMRYSTFTPFLESKAIEKSPFNVRFEGNFSKTSFKPGDVFTIRDPYRDNCGGFISRSKDIVLENVKMHFMHGLGVVSQFSENISLLKVSVAPRENSGRIISSFADCFHFSGCKGLVKVDSCFTSGSHDDPVNVHGTHLKITSIKENKMIVRFMHHQTYGFEAFFGGDNIAFINPKTLMAMGKAKLKSAKLINKREMEIEVEETLPPFVSDGLCIENVTWTPEVIIRNSRFERTNTRGLLITTGRKVLIENNVFYRTGMYPILIADDASSWFESGAVSDVLIRNNTFQECGLNSGSGAINIAPENHELVIGNMVHRNIRIVDNSFILYRDGLLNARSVDHLTFSGNKISWTNLLQKKSNLSINLTACKNVVIRKNSFEAGEPPVVKASKMTNKDLKTDLKVEVK</sequence>
<organism evidence="10 11">
    <name type="scientific">Pedobacter nyackensis</name>
    <dbReference type="NCBI Taxonomy" id="475255"/>
    <lineage>
        <taxon>Bacteria</taxon>
        <taxon>Pseudomonadati</taxon>
        <taxon>Bacteroidota</taxon>
        <taxon>Sphingobacteriia</taxon>
        <taxon>Sphingobacteriales</taxon>
        <taxon>Sphingobacteriaceae</taxon>
        <taxon>Pedobacter</taxon>
    </lineage>
</organism>
<keyword evidence="3" id="KW-0732">Signal</keyword>
<dbReference type="AlphaFoldDB" id="A0A1W2CQ08"/>
<evidence type="ECO:0000256" key="5">
    <source>
        <dbReference type="ARBA" id="ARBA00022801"/>
    </source>
</evidence>
<dbReference type="Pfam" id="PF23764">
    <property type="entry name" value="Beta-barrel_GLAA-B_II"/>
    <property type="match status" value="1"/>
</dbReference>
<dbReference type="InterPro" id="IPR011050">
    <property type="entry name" value="Pectin_lyase_fold/virulence"/>
</dbReference>
<protein>
    <submittedName>
        <fullName evidence="10">Right handed beta helix region</fullName>
    </submittedName>
</protein>
<dbReference type="InterPro" id="IPR057275">
    <property type="entry name" value="Beta-barrel_GLAA-B_I"/>
</dbReference>
<dbReference type="SUPFAM" id="SSF51126">
    <property type="entry name" value="Pectin lyase-like"/>
    <property type="match status" value="1"/>
</dbReference>
<gene>
    <name evidence="10" type="ORF">SAMN04488101_104183</name>
</gene>
<keyword evidence="5" id="KW-0378">Hydrolase</keyword>
<dbReference type="Gene3D" id="2.160.20.10">
    <property type="entry name" value="Single-stranded right-handed beta-helix, Pectin lyase-like"/>
    <property type="match status" value="2"/>
</dbReference>
<dbReference type="Proteomes" id="UP000192678">
    <property type="component" value="Unassembled WGS sequence"/>
</dbReference>
<evidence type="ECO:0000256" key="4">
    <source>
        <dbReference type="ARBA" id="ARBA00022737"/>
    </source>
</evidence>
<proteinExistence type="predicted"/>
<comment type="catalytic activity">
    <reaction evidence="1">
        <text>Hydrolysis of terminal, non-reducing alpha-D-galactose residues in alpha-D-galactosides, including galactose oligosaccharides, galactomannans and galactolipids.</text>
        <dbReference type="EC" id="3.2.1.22"/>
    </reaction>
</comment>
<feature type="domain" description="Right handed beta helix" evidence="7">
    <location>
        <begin position="417"/>
        <end position="583"/>
    </location>
</feature>
<evidence type="ECO:0000259" key="9">
    <source>
        <dbReference type="Pfam" id="PF23764"/>
    </source>
</evidence>
<dbReference type="EMBL" id="FWYB01000004">
    <property type="protein sequence ID" value="SMC87303.1"/>
    <property type="molecule type" value="Genomic_DNA"/>
</dbReference>
<dbReference type="STRING" id="475255.SAMN04488101_104183"/>
<keyword evidence="11" id="KW-1185">Reference proteome</keyword>
<dbReference type="RefSeq" id="WP_084289291.1">
    <property type="nucleotide sequence ID" value="NZ_FWYB01000004.1"/>
</dbReference>
<dbReference type="SMART" id="SM00710">
    <property type="entry name" value="PbH1"/>
    <property type="match status" value="4"/>
</dbReference>
<evidence type="ECO:0000313" key="10">
    <source>
        <dbReference type="EMBL" id="SMC87303.1"/>
    </source>
</evidence>
<feature type="domain" description="GLAA-B beta-barrel" evidence="8">
    <location>
        <begin position="156"/>
        <end position="245"/>
    </location>
</feature>
<dbReference type="Pfam" id="PF23763">
    <property type="entry name" value="Beta-barrel_GLAA-B_I"/>
    <property type="match status" value="1"/>
</dbReference>
<keyword evidence="4" id="KW-0677">Repeat</keyword>
<dbReference type="InterPro" id="IPR012334">
    <property type="entry name" value="Pectin_lyas_fold"/>
</dbReference>
<dbReference type="InterPro" id="IPR039448">
    <property type="entry name" value="Beta_helix"/>
</dbReference>
<evidence type="ECO:0000256" key="3">
    <source>
        <dbReference type="ARBA" id="ARBA00022729"/>
    </source>
</evidence>
<keyword evidence="6" id="KW-0326">Glycosidase</keyword>
<evidence type="ECO:0000259" key="7">
    <source>
        <dbReference type="Pfam" id="PF13229"/>
    </source>
</evidence>
<evidence type="ECO:0000256" key="1">
    <source>
        <dbReference type="ARBA" id="ARBA00001255"/>
    </source>
</evidence>
<evidence type="ECO:0000259" key="8">
    <source>
        <dbReference type="Pfam" id="PF23763"/>
    </source>
</evidence>
<feature type="domain" description="GLAA-B beta-barrel" evidence="9">
    <location>
        <begin position="354"/>
        <end position="415"/>
    </location>
</feature>
<dbReference type="OrthoDB" id="9807299at2"/>
<dbReference type="GO" id="GO:0004557">
    <property type="term" value="F:alpha-galactosidase activity"/>
    <property type="evidence" value="ECO:0007669"/>
    <property type="project" value="UniProtKB-EC"/>
</dbReference>
<dbReference type="InterPro" id="IPR006626">
    <property type="entry name" value="PbH1"/>
</dbReference>
<evidence type="ECO:0000313" key="11">
    <source>
        <dbReference type="Proteomes" id="UP000192678"/>
    </source>
</evidence>
<accession>A0A1W2CQ08</accession>
<evidence type="ECO:0000256" key="2">
    <source>
        <dbReference type="ARBA" id="ARBA00001271"/>
    </source>
</evidence>
<dbReference type="Pfam" id="PF13229">
    <property type="entry name" value="Beta_helix"/>
    <property type="match status" value="1"/>
</dbReference>